<comment type="caution">
    <text evidence="2">The sequence shown here is derived from an EMBL/GenBank/DDBJ whole genome shotgun (WGS) entry which is preliminary data.</text>
</comment>
<proteinExistence type="predicted"/>
<dbReference type="EMBL" id="AMZH03001350">
    <property type="protein sequence ID" value="RRT79628.1"/>
    <property type="molecule type" value="Genomic_DNA"/>
</dbReference>
<reference evidence="2 3" key="1">
    <citation type="journal article" date="2014" name="Agronomy (Basel)">
        <title>A Draft Genome Sequence for Ensete ventricosum, the Drought-Tolerant Tree Against Hunger.</title>
        <authorList>
            <person name="Harrison J."/>
            <person name="Moore K.A."/>
            <person name="Paszkiewicz K."/>
            <person name="Jones T."/>
            <person name="Grant M."/>
            <person name="Ambacheew D."/>
            <person name="Muzemil S."/>
            <person name="Studholme D.J."/>
        </authorList>
    </citation>
    <scope>NUCLEOTIDE SEQUENCE [LARGE SCALE GENOMIC DNA]</scope>
</reference>
<dbReference type="Proteomes" id="UP000287651">
    <property type="component" value="Unassembled WGS sequence"/>
</dbReference>
<gene>
    <name evidence="2" type="ORF">B296_00018823</name>
</gene>
<feature type="compositionally biased region" description="Basic residues" evidence="1">
    <location>
        <begin position="1"/>
        <end position="11"/>
    </location>
</feature>
<protein>
    <submittedName>
        <fullName evidence="2">Uncharacterized protein</fullName>
    </submittedName>
</protein>
<dbReference type="AlphaFoldDB" id="A0A427ATP1"/>
<evidence type="ECO:0000313" key="2">
    <source>
        <dbReference type="EMBL" id="RRT79628.1"/>
    </source>
</evidence>
<feature type="compositionally biased region" description="Polar residues" evidence="1">
    <location>
        <begin position="19"/>
        <end position="31"/>
    </location>
</feature>
<name>A0A427ATP1_ENSVE</name>
<accession>A0A427ATP1</accession>
<feature type="region of interest" description="Disordered" evidence="1">
    <location>
        <begin position="1"/>
        <end position="88"/>
    </location>
</feature>
<organism evidence="2 3">
    <name type="scientific">Ensete ventricosum</name>
    <name type="common">Abyssinian banana</name>
    <name type="synonym">Musa ensete</name>
    <dbReference type="NCBI Taxonomy" id="4639"/>
    <lineage>
        <taxon>Eukaryota</taxon>
        <taxon>Viridiplantae</taxon>
        <taxon>Streptophyta</taxon>
        <taxon>Embryophyta</taxon>
        <taxon>Tracheophyta</taxon>
        <taxon>Spermatophyta</taxon>
        <taxon>Magnoliopsida</taxon>
        <taxon>Liliopsida</taxon>
        <taxon>Zingiberales</taxon>
        <taxon>Musaceae</taxon>
        <taxon>Ensete</taxon>
    </lineage>
</organism>
<feature type="compositionally biased region" description="Basic and acidic residues" evidence="1">
    <location>
        <begin position="45"/>
        <end position="68"/>
    </location>
</feature>
<evidence type="ECO:0000256" key="1">
    <source>
        <dbReference type="SAM" id="MobiDB-lite"/>
    </source>
</evidence>
<sequence length="181" mass="20446">MNLLHPPRRKRKQEEQQSNEKLQFLTSTAFNTKKEESSLHSTAQKNKEVESNRNTREPNGDEGKEGTSRSKAARRVQPRVPEPGWRPSAIGEKVVSEGLAVRPGLLPHLALDPGLPVEDLHEKVLHRRHRRLGSARSGSKRAGFGALVFPNGWFVSGWGGRDLNFSKPEKEAKLMTKLYRR</sequence>
<evidence type="ECO:0000313" key="3">
    <source>
        <dbReference type="Proteomes" id="UP000287651"/>
    </source>
</evidence>